<gene>
    <name evidence="11" type="ORF">CMV30_07595</name>
</gene>
<dbReference type="SUPFAM" id="SSF56935">
    <property type="entry name" value="Porins"/>
    <property type="match status" value="2"/>
</dbReference>
<evidence type="ECO:0000256" key="5">
    <source>
        <dbReference type="ARBA" id="ARBA00022692"/>
    </source>
</evidence>
<keyword evidence="11" id="KW-0675">Receptor</keyword>
<name>A0A290Q9E0_9BACT</name>
<evidence type="ECO:0000256" key="8">
    <source>
        <dbReference type="ARBA" id="ARBA00023077"/>
    </source>
</evidence>
<dbReference type="GO" id="GO:0006826">
    <property type="term" value="P:iron ion transport"/>
    <property type="evidence" value="ECO:0007669"/>
    <property type="project" value="UniProtKB-KW"/>
</dbReference>
<comment type="subcellular location">
    <subcellularLocation>
        <location evidence="1">Cell outer membrane</location>
        <topology evidence="1">Multi-pass membrane protein</topology>
    </subcellularLocation>
</comment>
<keyword evidence="4" id="KW-0410">Iron transport</keyword>
<keyword evidence="6" id="KW-0408">Iron</keyword>
<sequence length="1284" mass="140730">MRGVNHAAGDAFLLENLTTQHLMKSASHPLQDVKTLVAFSLLAATAYSQAVSQPANPPAGADRPAPPVETVAAETLPEEEVINLTPFEVSATTDRGYQATETLAGTRIRTDLKDVGGGLSVYTKEFLKDIGATDNATLLQYTTNAEVAGTRGTYAGLGNGQTLSEESNLRAPAGAQRVRGLAAADTTRDFFVTDIPTDFYNVDRVDIQRGPNSILFGLGSPAGIINASTRNAEFGRNKGSVDARFGSYGTLRGTLDYNHVLIPKVLAIRIDGLAGNEKFQQEHTFQKDRRVYGAIRFDPKLFNRADFQTSFRAKFEHGEIDANRPRIVPPSDRISAWFRPVDNTSIFGGMNKAAVDYGYNISATPSATNPWLSGVGNQQQPIWFVDGSNAQLSRIYGGYINRGARNNDGSVRGSGDSILGQRYSGPFYAIASVNQYATDVRLPLAGLGAYKDMSLRDSSVFNYNDTLIDGPNKSEWENWDTYNLTFTQSGWDNRVGVEVNYDRQKYDRGGQGMINPTLNIDLLQNFQDLSPNPNFGRPFVTAGDGNGSSYVSDREYIRGSLFAELRAADFFDKESLLTRILGKHRFNGVYAKETYVAENRSWTMNAHSLDWAAYWTRTSGLTTNFNDRGPLSVIYLGPSLASASAAAGANIPGVNANVNYKDGSIYHFNSTWTGGTNYGDPWTVPTNLLPIYFASTATPTALTQASNPANYTGWNSGYQTNLLRSDRGANTDLLTAAQKIKRGTTSYAGSWQGYLWNDAIIPTFGWRYDTVETRNVAARPNPGNRGILNLSPNGVNSYGFSRGAGDTNIDGTTNQFYSLIKDHSTSGGLVVHLNKLLGKRDVLPINASLSYNTSRNFQVTPARRDIYGKLIDNPTGETTDYGVLLSTKNGKYSFRAVKYKTIVENASISGDVAGLVGNPIQQGLRFRNVFLYKLSNYPWETREQNGDRNTWAAAYVDNTSGRPVAAGNATTPPANSTLQNATQAASMRDASIRAWNTIQQDLQAKNYFSYWGYNPPTSGLTDRSTYEATLVGINPAAQYAQSTSSVYLYSYPGGGPPGLTLTSETESEGYEFELTANPTPNWRVSFNASETVAIRNNVGGPLLDEFVAYMDAAMAGPAGDMRQFSGGYSASNEVRTNWNNQRSNYVLLKLQQGAAAAELRKWRYNVTTNYSFRKGPIKGTGIGGSYRWQDKVVIGYPTIAGAGGLGSFDLSKPYYGPSEDGLDMWINYERKITKKINWKIQLNVRNLFDKEGLIPITVQPDGQTWAGMRIKPVQEWFVTNTFSF</sequence>
<dbReference type="GO" id="GO:0009279">
    <property type="term" value="C:cell outer membrane"/>
    <property type="evidence" value="ECO:0007669"/>
    <property type="project" value="UniProtKB-SubCell"/>
</dbReference>
<dbReference type="InterPro" id="IPR036942">
    <property type="entry name" value="Beta-barrel_TonB_sf"/>
</dbReference>
<evidence type="ECO:0000256" key="3">
    <source>
        <dbReference type="ARBA" id="ARBA00022452"/>
    </source>
</evidence>
<keyword evidence="7" id="KW-0406">Ion transport</keyword>
<keyword evidence="5" id="KW-0812">Transmembrane</keyword>
<dbReference type="KEGG" id="vbh:CMV30_07595"/>
<keyword evidence="8" id="KW-0798">TonB box</keyword>
<evidence type="ECO:0000256" key="9">
    <source>
        <dbReference type="ARBA" id="ARBA00023136"/>
    </source>
</evidence>
<evidence type="ECO:0000256" key="6">
    <source>
        <dbReference type="ARBA" id="ARBA00023004"/>
    </source>
</evidence>
<keyword evidence="9" id="KW-0472">Membrane</keyword>
<evidence type="ECO:0000256" key="1">
    <source>
        <dbReference type="ARBA" id="ARBA00004571"/>
    </source>
</evidence>
<evidence type="ECO:0000256" key="2">
    <source>
        <dbReference type="ARBA" id="ARBA00022448"/>
    </source>
</evidence>
<evidence type="ECO:0000313" key="11">
    <source>
        <dbReference type="EMBL" id="ATC63820.1"/>
    </source>
</evidence>
<dbReference type="InterPro" id="IPR039426">
    <property type="entry name" value="TonB-dep_rcpt-like"/>
</dbReference>
<proteinExistence type="predicted"/>
<keyword evidence="2" id="KW-0813">Transport</keyword>
<evidence type="ECO:0000256" key="7">
    <source>
        <dbReference type="ARBA" id="ARBA00023065"/>
    </source>
</evidence>
<dbReference type="PANTHER" id="PTHR32552:SF81">
    <property type="entry name" value="TONB-DEPENDENT OUTER MEMBRANE RECEPTOR"/>
    <property type="match status" value="1"/>
</dbReference>
<accession>A0A290Q9E0</accession>
<keyword evidence="10" id="KW-0998">Cell outer membrane</keyword>
<reference evidence="11 12" key="1">
    <citation type="submission" date="2017-09" db="EMBL/GenBank/DDBJ databases">
        <title>Complete genome sequence of Verrucomicrobial strain HZ-65, isolated from freshwater.</title>
        <authorList>
            <person name="Choi A."/>
        </authorList>
    </citation>
    <scope>NUCLEOTIDE SEQUENCE [LARGE SCALE GENOMIC DNA]</scope>
    <source>
        <strain evidence="11 12">HZ-65</strain>
    </source>
</reference>
<evidence type="ECO:0000313" key="12">
    <source>
        <dbReference type="Proteomes" id="UP000217265"/>
    </source>
</evidence>
<keyword evidence="12" id="KW-1185">Reference proteome</keyword>
<evidence type="ECO:0000256" key="4">
    <source>
        <dbReference type="ARBA" id="ARBA00022496"/>
    </source>
</evidence>
<dbReference type="PANTHER" id="PTHR32552">
    <property type="entry name" value="FERRICHROME IRON RECEPTOR-RELATED"/>
    <property type="match status" value="1"/>
</dbReference>
<protein>
    <submittedName>
        <fullName evidence="11">TonB-dependent receptor</fullName>
    </submittedName>
</protein>
<evidence type="ECO:0000256" key="10">
    <source>
        <dbReference type="ARBA" id="ARBA00023237"/>
    </source>
</evidence>
<dbReference type="EMBL" id="CP023344">
    <property type="protein sequence ID" value="ATC63820.1"/>
    <property type="molecule type" value="Genomic_DNA"/>
</dbReference>
<dbReference type="Gene3D" id="2.40.170.20">
    <property type="entry name" value="TonB-dependent receptor, beta-barrel domain"/>
    <property type="match status" value="2"/>
</dbReference>
<keyword evidence="3" id="KW-1134">Transmembrane beta strand</keyword>
<organism evidence="11 12">
    <name type="scientific">Nibricoccus aquaticus</name>
    <dbReference type="NCBI Taxonomy" id="2576891"/>
    <lineage>
        <taxon>Bacteria</taxon>
        <taxon>Pseudomonadati</taxon>
        <taxon>Verrucomicrobiota</taxon>
        <taxon>Opitutia</taxon>
        <taxon>Opitutales</taxon>
        <taxon>Opitutaceae</taxon>
        <taxon>Nibricoccus</taxon>
    </lineage>
</organism>
<dbReference type="Proteomes" id="UP000217265">
    <property type="component" value="Chromosome"/>
</dbReference>